<dbReference type="Proteomes" id="UP000305067">
    <property type="component" value="Unassembled WGS sequence"/>
</dbReference>
<feature type="region of interest" description="Disordered" evidence="1">
    <location>
        <begin position="1"/>
        <end position="66"/>
    </location>
</feature>
<gene>
    <name evidence="2" type="ORF">BDV98DRAFT_587182</name>
</gene>
<evidence type="ECO:0000313" key="3">
    <source>
        <dbReference type="Proteomes" id="UP000305067"/>
    </source>
</evidence>
<dbReference type="AlphaFoldDB" id="A0A5C3Q4H4"/>
<accession>A0A5C3Q4H4</accession>
<proteinExistence type="predicted"/>
<protein>
    <submittedName>
        <fullName evidence="2">Uncharacterized protein</fullName>
    </submittedName>
</protein>
<reference evidence="2 3" key="1">
    <citation type="journal article" date="2019" name="Nat. Ecol. Evol.">
        <title>Megaphylogeny resolves global patterns of mushroom evolution.</title>
        <authorList>
            <person name="Varga T."/>
            <person name="Krizsan K."/>
            <person name="Foldi C."/>
            <person name="Dima B."/>
            <person name="Sanchez-Garcia M."/>
            <person name="Sanchez-Ramirez S."/>
            <person name="Szollosi G.J."/>
            <person name="Szarkandi J.G."/>
            <person name="Papp V."/>
            <person name="Albert L."/>
            <person name="Andreopoulos W."/>
            <person name="Angelini C."/>
            <person name="Antonin V."/>
            <person name="Barry K.W."/>
            <person name="Bougher N.L."/>
            <person name="Buchanan P."/>
            <person name="Buyck B."/>
            <person name="Bense V."/>
            <person name="Catcheside P."/>
            <person name="Chovatia M."/>
            <person name="Cooper J."/>
            <person name="Damon W."/>
            <person name="Desjardin D."/>
            <person name="Finy P."/>
            <person name="Geml J."/>
            <person name="Haridas S."/>
            <person name="Hughes K."/>
            <person name="Justo A."/>
            <person name="Karasinski D."/>
            <person name="Kautmanova I."/>
            <person name="Kiss B."/>
            <person name="Kocsube S."/>
            <person name="Kotiranta H."/>
            <person name="LaButti K.M."/>
            <person name="Lechner B.E."/>
            <person name="Liimatainen K."/>
            <person name="Lipzen A."/>
            <person name="Lukacs Z."/>
            <person name="Mihaltcheva S."/>
            <person name="Morgado L.N."/>
            <person name="Niskanen T."/>
            <person name="Noordeloos M.E."/>
            <person name="Ohm R.A."/>
            <person name="Ortiz-Santana B."/>
            <person name="Ovrebo C."/>
            <person name="Racz N."/>
            <person name="Riley R."/>
            <person name="Savchenko A."/>
            <person name="Shiryaev A."/>
            <person name="Soop K."/>
            <person name="Spirin V."/>
            <person name="Szebenyi C."/>
            <person name="Tomsovsky M."/>
            <person name="Tulloss R.E."/>
            <person name="Uehling J."/>
            <person name="Grigoriev I.V."/>
            <person name="Vagvolgyi C."/>
            <person name="Papp T."/>
            <person name="Martin F.M."/>
            <person name="Miettinen O."/>
            <person name="Hibbett D.S."/>
            <person name="Nagy L.G."/>
        </authorList>
    </citation>
    <scope>NUCLEOTIDE SEQUENCE [LARGE SCALE GENOMIC DNA]</scope>
    <source>
        <strain evidence="2 3">CBS 309.79</strain>
    </source>
</reference>
<feature type="compositionally biased region" description="Polar residues" evidence="1">
    <location>
        <begin position="43"/>
        <end position="66"/>
    </location>
</feature>
<organism evidence="2 3">
    <name type="scientific">Pterulicium gracile</name>
    <dbReference type="NCBI Taxonomy" id="1884261"/>
    <lineage>
        <taxon>Eukaryota</taxon>
        <taxon>Fungi</taxon>
        <taxon>Dikarya</taxon>
        <taxon>Basidiomycota</taxon>
        <taxon>Agaricomycotina</taxon>
        <taxon>Agaricomycetes</taxon>
        <taxon>Agaricomycetidae</taxon>
        <taxon>Agaricales</taxon>
        <taxon>Pleurotineae</taxon>
        <taxon>Pterulaceae</taxon>
        <taxon>Pterulicium</taxon>
    </lineage>
</organism>
<evidence type="ECO:0000256" key="1">
    <source>
        <dbReference type="SAM" id="MobiDB-lite"/>
    </source>
</evidence>
<keyword evidence="3" id="KW-1185">Reference proteome</keyword>
<name>A0A5C3Q4H4_9AGAR</name>
<feature type="compositionally biased region" description="Basic and acidic residues" evidence="1">
    <location>
        <begin position="28"/>
        <end position="39"/>
    </location>
</feature>
<evidence type="ECO:0000313" key="2">
    <source>
        <dbReference type="EMBL" id="TFK95300.1"/>
    </source>
</evidence>
<dbReference type="EMBL" id="ML178894">
    <property type="protein sequence ID" value="TFK95300.1"/>
    <property type="molecule type" value="Genomic_DNA"/>
</dbReference>
<sequence>MSADQWRSTFPDFEPHLSTYPQKHFRRDQHDTRSPDHLEFNAGPQSVSMLNPTSPSVRPSSAVQPSMSESEIVRALRGPSACIGALPPTLRVLHTNNLSTGDAEAPPGSQLENHLRHGSSPLPYNETPFQGQPLRPTPVSDSPCFPDLATYRVQQQGGHDEFREFIAALSADITSSRHIVIASNSRKLEAIHAFGTSACASAGTWVSGTVDRETVFT</sequence>